<feature type="region of interest" description="Disordered" evidence="3">
    <location>
        <begin position="752"/>
        <end position="783"/>
    </location>
</feature>
<evidence type="ECO:0000313" key="5">
    <source>
        <dbReference type="EMBL" id="KAJ1161035.1"/>
    </source>
</evidence>
<dbReference type="Proteomes" id="UP001066276">
    <property type="component" value="Chromosome 4_2"/>
</dbReference>
<feature type="region of interest" description="Disordered" evidence="3">
    <location>
        <begin position="120"/>
        <end position="192"/>
    </location>
</feature>
<dbReference type="InterPro" id="IPR018034">
    <property type="entry name" value="Kri1"/>
</dbReference>
<feature type="compositionally biased region" description="Basic and acidic residues" evidence="3">
    <location>
        <begin position="313"/>
        <end position="339"/>
    </location>
</feature>
<evidence type="ECO:0000256" key="3">
    <source>
        <dbReference type="SAM" id="MobiDB-lite"/>
    </source>
</evidence>
<keyword evidence="6" id="KW-1185">Reference proteome</keyword>
<dbReference type="EMBL" id="JANPWB010000008">
    <property type="protein sequence ID" value="KAJ1161035.1"/>
    <property type="molecule type" value="Genomic_DNA"/>
</dbReference>
<reference evidence="5" key="1">
    <citation type="journal article" date="2022" name="bioRxiv">
        <title>Sequencing and chromosome-scale assembly of the giantPleurodeles waltlgenome.</title>
        <authorList>
            <person name="Brown T."/>
            <person name="Elewa A."/>
            <person name="Iarovenko S."/>
            <person name="Subramanian E."/>
            <person name="Araus A.J."/>
            <person name="Petzold A."/>
            <person name="Susuki M."/>
            <person name="Suzuki K.-i.T."/>
            <person name="Hayashi T."/>
            <person name="Toyoda A."/>
            <person name="Oliveira C."/>
            <person name="Osipova E."/>
            <person name="Leigh N.D."/>
            <person name="Simon A."/>
            <person name="Yun M.H."/>
        </authorList>
    </citation>
    <scope>NUCLEOTIDE SEQUENCE</scope>
    <source>
        <strain evidence="5">20211129_DDA</strain>
        <tissue evidence="5">Liver</tissue>
    </source>
</reference>
<dbReference type="PANTHER" id="PTHR14490">
    <property type="entry name" value="ZINC FINGER, ZZ TYPE"/>
    <property type="match status" value="1"/>
</dbReference>
<evidence type="ECO:0000259" key="4">
    <source>
        <dbReference type="Pfam" id="PF12936"/>
    </source>
</evidence>
<dbReference type="GO" id="GO:0030686">
    <property type="term" value="C:90S preribosome"/>
    <property type="evidence" value="ECO:0007669"/>
    <property type="project" value="TreeGrafter"/>
</dbReference>
<evidence type="ECO:0000313" key="6">
    <source>
        <dbReference type="Proteomes" id="UP001066276"/>
    </source>
</evidence>
<sequence length="783" mass="92954">MPETSELRVNARFASRYEAYRRKEELQRLRDRYGDHQEAGDSLSSSSEEEEENVRWDPKLDKDFYRTLSLLKTKDPRIYQQDVTFYHNEELSSENEEAQKKKEKPMYLKDYERKVILEKEGKYVDEDEDTDDEDAYRRHERDASPSYVEEQKQIQASFRKFVEDSDGEESVGDDGTAGLLQKRNKSKEEMDKEEADYINWLKGQKELEDLEEVKELKPLKDYWSNPELEEGEQFLRDYILNKGYLEEEEKEQEEERIPTYEEIVMPTLEDSEDEGELFLRKQEDFERKYNFRFEEPDSDMVKTFPRTIAQSVRRKDERRKEKREEIGERKKKEKERKKEDLKQLKNLKRKEILSRLEKLREITGNESVGFHEQDLDEDFDPAKHDQLMQKFFGDEYYEVGEAEKPQFEDEELDDQWNWDTWTGSKEGDQEGEVDDAWNDEEGFEPHCEDPNFVMDADYDPSQPLSTSSKKKRKKLQQEGPLTGKKKRKSRFAEVISTEKPVFDPSDNTFEQYLDEYYKLDYEDIIDDLPCRFKYRQVVPCDFGLSAEEILAAEDQELNRWCSLRKTCMYRSENEEKHEQKIYTMKAQNPWKKQLILKSLCQTNEENLGMQPSTKNKVSKKQRDNTKKQEEREEDLSPRELQIEKLSTSNSEEEDNFFLIPKAEGDQKKQKVFSHIGSGMGESRKTTLQLQDSSAKEGSLPRLSSAAKKKKHKRSLQGQLLSSKVKLGGREFSGQRLRAYGLNPKRLRFKQILREKNKKQEKQGHPKMGSLERKQESPSTKKKD</sequence>
<feature type="region of interest" description="Disordered" evidence="3">
    <location>
        <begin position="605"/>
        <end position="717"/>
    </location>
</feature>
<comment type="similarity">
    <text evidence="1">Belongs to the KRI1 family.</text>
</comment>
<dbReference type="PANTHER" id="PTHR14490:SF5">
    <property type="entry name" value="PROTEIN KRI1 HOMOLOG"/>
    <property type="match status" value="1"/>
</dbReference>
<evidence type="ECO:0000256" key="1">
    <source>
        <dbReference type="ARBA" id="ARBA00007473"/>
    </source>
</evidence>
<dbReference type="InterPro" id="IPR024626">
    <property type="entry name" value="Kri1-like_C"/>
</dbReference>
<feature type="compositionally biased region" description="Acidic residues" evidence="3">
    <location>
        <begin position="429"/>
        <end position="442"/>
    </location>
</feature>
<feature type="compositionally biased region" description="Basic and acidic residues" evidence="3">
    <location>
        <begin position="620"/>
        <end position="642"/>
    </location>
</feature>
<feature type="compositionally biased region" description="Acidic residues" evidence="3">
    <location>
        <begin position="125"/>
        <end position="134"/>
    </location>
</feature>
<comment type="caution">
    <text evidence="5">The sequence shown here is derived from an EMBL/GenBank/DDBJ whole genome shotgun (WGS) entry which is preliminary data.</text>
</comment>
<accession>A0AAV7SB53</accession>
<protein>
    <recommendedName>
        <fullName evidence="2">Protein KRI1 homolog</fullName>
    </recommendedName>
</protein>
<name>A0AAV7SB53_PLEWA</name>
<feature type="region of interest" description="Disordered" evidence="3">
    <location>
        <begin position="247"/>
        <end position="274"/>
    </location>
</feature>
<feature type="region of interest" description="Disordered" evidence="3">
    <location>
        <begin position="300"/>
        <end position="339"/>
    </location>
</feature>
<feature type="region of interest" description="Disordered" evidence="3">
    <location>
        <begin position="405"/>
        <end position="492"/>
    </location>
</feature>
<feature type="region of interest" description="Disordered" evidence="3">
    <location>
        <begin position="31"/>
        <end position="56"/>
    </location>
</feature>
<dbReference type="Pfam" id="PF12936">
    <property type="entry name" value="Kri1_C"/>
    <property type="match status" value="1"/>
</dbReference>
<dbReference type="GO" id="GO:0000447">
    <property type="term" value="P:endonucleolytic cleavage in ITS1 to separate SSU-rRNA from 5.8S rRNA and LSU-rRNA from tricistronic rRNA transcript (SSU-rRNA, 5.8S rRNA, LSU-rRNA)"/>
    <property type="evidence" value="ECO:0007669"/>
    <property type="project" value="TreeGrafter"/>
</dbReference>
<organism evidence="5 6">
    <name type="scientific">Pleurodeles waltl</name>
    <name type="common">Iberian ribbed newt</name>
    <dbReference type="NCBI Taxonomy" id="8319"/>
    <lineage>
        <taxon>Eukaryota</taxon>
        <taxon>Metazoa</taxon>
        <taxon>Chordata</taxon>
        <taxon>Craniata</taxon>
        <taxon>Vertebrata</taxon>
        <taxon>Euteleostomi</taxon>
        <taxon>Amphibia</taxon>
        <taxon>Batrachia</taxon>
        <taxon>Caudata</taxon>
        <taxon>Salamandroidea</taxon>
        <taxon>Salamandridae</taxon>
        <taxon>Pleurodelinae</taxon>
        <taxon>Pleurodeles</taxon>
    </lineage>
</organism>
<dbReference type="Pfam" id="PF05178">
    <property type="entry name" value="Kri1"/>
    <property type="match status" value="1"/>
</dbReference>
<evidence type="ECO:0000256" key="2">
    <source>
        <dbReference type="ARBA" id="ARBA00017294"/>
    </source>
</evidence>
<feature type="compositionally biased region" description="Polar residues" evidence="3">
    <location>
        <begin position="605"/>
        <end position="615"/>
    </location>
</feature>
<gene>
    <name evidence="5" type="ORF">NDU88_001523</name>
</gene>
<proteinExistence type="inferred from homology"/>
<dbReference type="GO" id="GO:0005730">
    <property type="term" value="C:nucleolus"/>
    <property type="evidence" value="ECO:0007669"/>
    <property type="project" value="TreeGrafter"/>
</dbReference>
<dbReference type="AlphaFoldDB" id="A0AAV7SB53"/>
<feature type="domain" description="Kri1-like C-terminal" evidence="4">
    <location>
        <begin position="508"/>
        <end position="592"/>
    </location>
</feature>